<protein>
    <submittedName>
        <fullName evidence="1">Uncharacterized protein</fullName>
    </submittedName>
</protein>
<dbReference type="Proteomes" id="UP001177260">
    <property type="component" value="Unassembled WGS sequence"/>
</dbReference>
<keyword evidence="2" id="KW-1185">Reference proteome</keyword>
<comment type="caution">
    <text evidence="1">The sequence shown here is derived from an EMBL/GenBank/DDBJ whole genome shotgun (WGS) entry which is preliminary data.</text>
</comment>
<organism evidence="1 2">
    <name type="scientific">Aspergillus melleus</name>
    <dbReference type="NCBI Taxonomy" id="138277"/>
    <lineage>
        <taxon>Eukaryota</taxon>
        <taxon>Fungi</taxon>
        <taxon>Dikarya</taxon>
        <taxon>Ascomycota</taxon>
        <taxon>Pezizomycotina</taxon>
        <taxon>Eurotiomycetes</taxon>
        <taxon>Eurotiomycetidae</taxon>
        <taxon>Eurotiales</taxon>
        <taxon>Aspergillaceae</taxon>
        <taxon>Aspergillus</taxon>
        <taxon>Aspergillus subgen. Circumdati</taxon>
    </lineage>
</organism>
<proteinExistence type="predicted"/>
<accession>A0ACC3BD29</accession>
<evidence type="ECO:0000313" key="1">
    <source>
        <dbReference type="EMBL" id="KAK1148171.1"/>
    </source>
</evidence>
<reference evidence="1 2" key="1">
    <citation type="journal article" date="2023" name="ACS Omega">
        <title>Identification of the Neoaspergillic Acid Biosynthesis Gene Cluster by Establishing an In Vitro CRISPR-Ribonucleoprotein Genetic System in Aspergillus melleus.</title>
        <authorList>
            <person name="Yuan B."/>
            <person name="Grau M.F."/>
            <person name="Murata R.M."/>
            <person name="Torok T."/>
            <person name="Venkateswaran K."/>
            <person name="Stajich J.E."/>
            <person name="Wang C.C.C."/>
        </authorList>
    </citation>
    <scope>NUCLEOTIDE SEQUENCE [LARGE SCALE GENOMIC DNA]</scope>
    <source>
        <strain evidence="1 2">IMV 1140</strain>
    </source>
</reference>
<sequence>MQLKFLAGLALVGLVAAKDPVSSMFVYGADEQPLVASIIGNDATVTSYNINCRPGTDKDDCGMGAGMTLLAEDSTTTYMMDDPTGGTFFAIICSVDEKKSTAVCRATVSSASGSSSGLHTSTTTTSFSRLPVTITGGEVTSATPTWPGTSTSHATATGTATATQTGSSSTSSGGGMARVTGDTGMMLGAAAVGLAALL</sequence>
<dbReference type="EMBL" id="JAOPJF010000009">
    <property type="protein sequence ID" value="KAK1148171.1"/>
    <property type="molecule type" value="Genomic_DNA"/>
</dbReference>
<name>A0ACC3BD29_9EURO</name>
<gene>
    <name evidence="1" type="ORF">N8T08_010815</name>
</gene>
<evidence type="ECO:0000313" key="2">
    <source>
        <dbReference type="Proteomes" id="UP001177260"/>
    </source>
</evidence>